<dbReference type="SUPFAM" id="SSF52540">
    <property type="entry name" value="P-loop containing nucleoside triphosphate hydrolases"/>
    <property type="match status" value="1"/>
</dbReference>
<protein>
    <submittedName>
        <fullName evidence="2">DNA polymerase III subunit delta</fullName>
        <ecNumber evidence="2">2.7.7.7</ecNumber>
    </submittedName>
</protein>
<sequence>MSALAPPRAAELLLGHEAAERTLLEAWASGRFPSAWLICGPRGIGKATLAYRLARFILAGGGGVGQGDGLFGPAPPPATLAISPEHPVFRRIAARGHADLEIVERGWSDDRQTKLRSEIVVEDARGVGAFLALTPAEGGWRIVIIDAADEMNRNAANAVLKVLEEPPRNALLLLVAHSPGRLLPTIRSRCRRLTLRPLAEPLVEDLLGRAHPELAEADRRALARLGEGSIGRALGLAAGGGLDLYREMVGLLAGLPRLDLPALHGFADRMARPEAGELYATVTELFGWWLARLVRAGAAGPEPGGEVVAGEAALMGRLHAAASLDQWLEVWEKISLLFARAEAVYLDRKQVVLGAFLTVERLARRAAG</sequence>
<evidence type="ECO:0000259" key="1">
    <source>
        <dbReference type="SMART" id="SM00382"/>
    </source>
</evidence>
<dbReference type="InterPro" id="IPR003593">
    <property type="entry name" value="AAA+_ATPase"/>
</dbReference>
<dbReference type="Proteomes" id="UP001597296">
    <property type="component" value="Unassembled WGS sequence"/>
</dbReference>
<accession>A0ABW5C9N7</accession>
<dbReference type="Pfam" id="PF13177">
    <property type="entry name" value="DNA_pol3_delta2"/>
    <property type="match status" value="1"/>
</dbReference>
<dbReference type="EC" id="2.7.7.7" evidence="2"/>
<dbReference type="SMART" id="SM00382">
    <property type="entry name" value="AAA"/>
    <property type="match status" value="1"/>
</dbReference>
<comment type="caution">
    <text evidence="2">The sequence shown here is derived from an EMBL/GenBank/DDBJ whole genome shotgun (WGS) entry which is preliminary data.</text>
</comment>
<keyword evidence="3" id="KW-1185">Reference proteome</keyword>
<evidence type="ECO:0000313" key="3">
    <source>
        <dbReference type="Proteomes" id="UP001597296"/>
    </source>
</evidence>
<name>A0ABW5C9N7_9PROT</name>
<dbReference type="NCBIfam" id="NF005677">
    <property type="entry name" value="PRK07471.1"/>
    <property type="match status" value="1"/>
</dbReference>
<keyword evidence="2" id="KW-0548">Nucleotidyltransferase</keyword>
<evidence type="ECO:0000313" key="2">
    <source>
        <dbReference type="EMBL" id="MFD2234004.1"/>
    </source>
</evidence>
<dbReference type="GO" id="GO:0003887">
    <property type="term" value="F:DNA-directed DNA polymerase activity"/>
    <property type="evidence" value="ECO:0007669"/>
    <property type="project" value="UniProtKB-EC"/>
</dbReference>
<dbReference type="PANTHER" id="PTHR11669:SF8">
    <property type="entry name" value="DNA POLYMERASE III SUBUNIT DELTA"/>
    <property type="match status" value="1"/>
</dbReference>
<feature type="domain" description="AAA+ ATPase" evidence="1">
    <location>
        <begin position="32"/>
        <end position="198"/>
    </location>
</feature>
<dbReference type="PANTHER" id="PTHR11669">
    <property type="entry name" value="REPLICATION FACTOR C / DNA POLYMERASE III GAMMA-TAU SUBUNIT"/>
    <property type="match status" value="1"/>
</dbReference>
<proteinExistence type="predicted"/>
<dbReference type="RefSeq" id="WP_377315903.1">
    <property type="nucleotide sequence ID" value="NZ_JBHUIY010000015.1"/>
</dbReference>
<dbReference type="EMBL" id="JBHUIY010000015">
    <property type="protein sequence ID" value="MFD2234004.1"/>
    <property type="molecule type" value="Genomic_DNA"/>
</dbReference>
<dbReference type="InterPro" id="IPR050238">
    <property type="entry name" value="DNA_Rep/Repair_Clamp_Loader"/>
</dbReference>
<dbReference type="InterPro" id="IPR027417">
    <property type="entry name" value="P-loop_NTPase"/>
</dbReference>
<dbReference type="Gene3D" id="3.40.50.300">
    <property type="entry name" value="P-loop containing nucleotide triphosphate hydrolases"/>
    <property type="match status" value="1"/>
</dbReference>
<organism evidence="2 3">
    <name type="scientific">Phaeospirillum tilakii</name>
    <dbReference type="NCBI Taxonomy" id="741673"/>
    <lineage>
        <taxon>Bacteria</taxon>
        <taxon>Pseudomonadati</taxon>
        <taxon>Pseudomonadota</taxon>
        <taxon>Alphaproteobacteria</taxon>
        <taxon>Rhodospirillales</taxon>
        <taxon>Rhodospirillaceae</taxon>
        <taxon>Phaeospirillum</taxon>
    </lineage>
</organism>
<keyword evidence="2" id="KW-0808">Transferase</keyword>
<gene>
    <name evidence="2" type="ORF">ACFSNB_09315</name>
</gene>
<reference evidence="3" key="1">
    <citation type="journal article" date="2019" name="Int. J. Syst. Evol. Microbiol.">
        <title>The Global Catalogue of Microorganisms (GCM) 10K type strain sequencing project: providing services to taxonomists for standard genome sequencing and annotation.</title>
        <authorList>
            <consortium name="The Broad Institute Genomics Platform"/>
            <consortium name="The Broad Institute Genome Sequencing Center for Infectious Disease"/>
            <person name="Wu L."/>
            <person name="Ma J."/>
        </authorList>
    </citation>
    <scope>NUCLEOTIDE SEQUENCE [LARGE SCALE GENOMIC DNA]</scope>
    <source>
        <strain evidence="3">KCTC 15012</strain>
    </source>
</reference>